<gene>
    <name evidence="3" type="ORF">WFZ86_03585</name>
</gene>
<name>A0ABU9NLL1_9FLAO</name>
<dbReference type="Pfam" id="PF12680">
    <property type="entry name" value="SnoaL_2"/>
    <property type="match status" value="1"/>
</dbReference>
<protein>
    <submittedName>
        <fullName evidence="3">Nuclear transport factor 2 family protein</fullName>
    </submittedName>
</protein>
<sequence length="152" mass="17220">MKKLISLGFAILVFSSCVNSNTSAIDNEKIVQQYYVYFNQHQWQKMAQMYSEKALFKDPSLGPGTVVQTRQQIAQKYTELASLFPDVHDSIVAIYPSNGKHIVVEFISTGTAPDQSKFSLPICTIFTIENGQITKDFTYYDNFEAPTVNEKQ</sequence>
<keyword evidence="1" id="KW-0732">Signal</keyword>
<feature type="chain" id="PRO_5046985587" evidence="1">
    <location>
        <begin position="21"/>
        <end position="152"/>
    </location>
</feature>
<organism evidence="3 4">
    <name type="scientific">Flavobacterium polysaccharolyticum</name>
    <dbReference type="NCBI Taxonomy" id="3133148"/>
    <lineage>
        <taxon>Bacteria</taxon>
        <taxon>Pseudomonadati</taxon>
        <taxon>Bacteroidota</taxon>
        <taxon>Flavobacteriia</taxon>
        <taxon>Flavobacteriales</taxon>
        <taxon>Flavobacteriaceae</taxon>
        <taxon>Flavobacterium</taxon>
    </lineage>
</organism>
<dbReference type="Proteomes" id="UP001468798">
    <property type="component" value="Unassembled WGS sequence"/>
</dbReference>
<feature type="signal peptide" evidence="1">
    <location>
        <begin position="1"/>
        <end position="20"/>
    </location>
</feature>
<dbReference type="PROSITE" id="PS51257">
    <property type="entry name" value="PROKAR_LIPOPROTEIN"/>
    <property type="match status" value="1"/>
</dbReference>
<feature type="domain" description="SnoaL-like" evidence="2">
    <location>
        <begin position="31"/>
        <end position="134"/>
    </location>
</feature>
<reference evidence="3 4" key="1">
    <citation type="submission" date="2024-03" db="EMBL/GenBank/DDBJ databases">
        <title>Two novel species of the genus Flavobacterium exhibiting potentially degradation of complex polysaccharides.</title>
        <authorList>
            <person name="Lian X."/>
        </authorList>
    </citation>
    <scope>NUCLEOTIDE SEQUENCE [LARGE SCALE GENOMIC DNA]</scope>
    <source>
        <strain evidence="3 4">N6</strain>
    </source>
</reference>
<keyword evidence="4" id="KW-1185">Reference proteome</keyword>
<dbReference type="InterPro" id="IPR032710">
    <property type="entry name" value="NTF2-like_dom_sf"/>
</dbReference>
<evidence type="ECO:0000313" key="3">
    <source>
        <dbReference type="EMBL" id="MEM0575568.1"/>
    </source>
</evidence>
<dbReference type="InterPro" id="IPR037401">
    <property type="entry name" value="SnoaL-like"/>
</dbReference>
<evidence type="ECO:0000313" key="4">
    <source>
        <dbReference type="Proteomes" id="UP001468798"/>
    </source>
</evidence>
<dbReference type="Gene3D" id="3.10.450.50">
    <property type="match status" value="1"/>
</dbReference>
<accession>A0ABU9NLL1</accession>
<evidence type="ECO:0000259" key="2">
    <source>
        <dbReference type="Pfam" id="PF12680"/>
    </source>
</evidence>
<proteinExistence type="predicted"/>
<dbReference type="RefSeq" id="WP_315172072.1">
    <property type="nucleotide sequence ID" value="NZ_JBCGDP010000003.1"/>
</dbReference>
<comment type="caution">
    <text evidence="3">The sequence shown here is derived from an EMBL/GenBank/DDBJ whole genome shotgun (WGS) entry which is preliminary data.</text>
</comment>
<dbReference type="SUPFAM" id="SSF54427">
    <property type="entry name" value="NTF2-like"/>
    <property type="match status" value="1"/>
</dbReference>
<dbReference type="EMBL" id="JBCGDP010000003">
    <property type="protein sequence ID" value="MEM0575568.1"/>
    <property type="molecule type" value="Genomic_DNA"/>
</dbReference>
<evidence type="ECO:0000256" key="1">
    <source>
        <dbReference type="SAM" id="SignalP"/>
    </source>
</evidence>